<feature type="transmembrane region" description="Helical" evidence="6">
    <location>
        <begin position="347"/>
        <end position="368"/>
    </location>
</feature>
<dbReference type="Proteomes" id="UP000189796">
    <property type="component" value="Chromosome I"/>
</dbReference>
<dbReference type="Pfam" id="PF07690">
    <property type="entry name" value="MFS_1"/>
    <property type="match status" value="1"/>
</dbReference>
<evidence type="ECO:0000256" key="1">
    <source>
        <dbReference type="ARBA" id="ARBA00004141"/>
    </source>
</evidence>
<name>A0A1M5XJZ1_9BRAD</name>
<feature type="transmembrane region" description="Helical" evidence="6">
    <location>
        <begin position="412"/>
        <end position="431"/>
    </location>
</feature>
<protein>
    <submittedName>
        <fullName evidence="8">MFS transporter, ACS family, tartrate transporter</fullName>
    </submittedName>
</protein>
<evidence type="ECO:0000259" key="7">
    <source>
        <dbReference type="PROSITE" id="PS50850"/>
    </source>
</evidence>
<dbReference type="Gene3D" id="1.20.1250.20">
    <property type="entry name" value="MFS general substrate transporter like domains"/>
    <property type="match status" value="2"/>
</dbReference>
<gene>
    <name evidence="8" type="ORF">SAMN05443248_7386</name>
</gene>
<dbReference type="PANTHER" id="PTHR43791:SF36">
    <property type="entry name" value="TRANSPORTER, PUTATIVE (AFU_ORTHOLOGUE AFUA_6G08340)-RELATED"/>
    <property type="match status" value="1"/>
</dbReference>
<dbReference type="InterPro" id="IPR011701">
    <property type="entry name" value="MFS"/>
</dbReference>
<sequence>MSDLAVAAQDSSEPKSDVVGHAVVRKVAWRLMWFVMALYFLAILDRGNISFAAISMNRDLGLNAQMFGIAVGVMYFTYSMFEIPSNLILGRFGARVTLTRIAMLWGIATVLMAFTQGPWSLYAFRAFLGFAESGLFPGVMLFLSLWFPFAYRARYNAMFNYAVPISYIFGSLISGAILDLDGVLGLAGWKWLFILEGAPTILLGVIGIFYLTDRPRQANWLTPQEKAWLAAEIERDARDRGVIHDRSLLRTLLKPMVLLFALCNFGLFCGLASLFSWLPQIIKTFGLPNSQVGMVTAIPPLAGLVGMILLSRHSDRLGERFIYSCCTLLLAASGFAIAAFAPNPVLIIIGFMVANVGVYGTQAVFWTIPQSYLSRDSAPGAIGLIGMVGSIGGALVPVVIGRIRDSTGSFTGGFLVVSAALAIAAGGVMVARAQLSGVKVR</sequence>
<evidence type="ECO:0000256" key="2">
    <source>
        <dbReference type="ARBA" id="ARBA00022448"/>
    </source>
</evidence>
<dbReference type="GO" id="GO:0022857">
    <property type="term" value="F:transmembrane transporter activity"/>
    <property type="evidence" value="ECO:0007669"/>
    <property type="project" value="InterPro"/>
</dbReference>
<dbReference type="RefSeq" id="WP_245332375.1">
    <property type="nucleotide sequence ID" value="NZ_LT670817.1"/>
</dbReference>
<evidence type="ECO:0000256" key="6">
    <source>
        <dbReference type="SAM" id="Phobius"/>
    </source>
</evidence>
<feature type="domain" description="Major facilitator superfamily (MFS) profile" evidence="7">
    <location>
        <begin position="31"/>
        <end position="436"/>
    </location>
</feature>
<dbReference type="InterPro" id="IPR036259">
    <property type="entry name" value="MFS_trans_sf"/>
</dbReference>
<evidence type="ECO:0000256" key="4">
    <source>
        <dbReference type="ARBA" id="ARBA00022989"/>
    </source>
</evidence>
<proteinExistence type="predicted"/>
<dbReference type="SUPFAM" id="SSF103473">
    <property type="entry name" value="MFS general substrate transporter"/>
    <property type="match status" value="1"/>
</dbReference>
<dbReference type="EMBL" id="LT670817">
    <property type="protein sequence ID" value="SHH99834.1"/>
    <property type="molecule type" value="Genomic_DNA"/>
</dbReference>
<dbReference type="InterPro" id="IPR020846">
    <property type="entry name" value="MFS_dom"/>
</dbReference>
<keyword evidence="3 6" id="KW-0812">Transmembrane</keyword>
<comment type="subcellular location">
    <subcellularLocation>
        <location evidence="1">Membrane</location>
        <topology evidence="1">Multi-pass membrane protein</topology>
    </subcellularLocation>
</comment>
<feature type="transmembrane region" description="Helical" evidence="6">
    <location>
        <begin position="158"/>
        <end position="177"/>
    </location>
</feature>
<reference evidence="8 9" key="1">
    <citation type="submission" date="2016-11" db="EMBL/GenBank/DDBJ databases">
        <authorList>
            <person name="Jaros S."/>
            <person name="Januszkiewicz K."/>
            <person name="Wedrychowicz H."/>
        </authorList>
    </citation>
    <scope>NUCLEOTIDE SEQUENCE [LARGE SCALE GENOMIC DNA]</scope>
    <source>
        <strain evidence="8 9">GAS138</strain>
    </source>
</reference>
<keyword evidence="2" id="KW-0813">Transport</keyword>
<dbReference type="PROSITE" id="PS50850">
    <property type="entry name" value="MFS"/>
    <property type="match status" value="1"/>
</dbReference>
<evidence type="ECO:0000256" key="5">
    <source>
        <dbReference type="ARBA" id="ARBA00023136"/>
    </source>
</evidence>
<evidence type="ECO:0000313" key="9">
    <source>
        <dbReference type="Proteomes" id="UP000189796"/>
    </source>
</evidence>
<feature type="transmembrane region" description="Helical" evidence="6">
    <location>
        <begin position="321"/>
        <end position="341"/>
    </location>
</feature>
<dbReference type="PANTHER" id="PTHR43791">
    <property type="entry name" value="PERMEASE-RELATED"/>
    <property type="match status" value="1"/>
</dbReference>
<feature type="transmembrane region" description="Helical" evidence="6">
    <location>
        <begin position="290"/>
        <end position="309"/>
    </location>
</feature>
<organism evidence="8 9">
    <name type="scientific">Bradyrhizobium erythrophlei</name>
    <dbReference type="NCBI Taxonomy" id="1437360"/>
    <lineage>
        <taxon>Bacteria</taxon>
        <taxon>Pseudomonadati</taxon>
        <taxon>Pseudomonadota</taxon>
        <taxon>Alphaproteobacteria</taxon>
        <taxon>Hyphomicrobiales</taxon>
        <taxon>Nitrobacteraceae</taxon>
        <taxon>Bradyrhizobium</taxon>
    </lineage>
</organism>
<dbReference type="GO" id="GO:0016020">
    <property type="term" value="C:membrane"/>
    <property type="evidence" value="ECO:0007669"/>
    <property type="project" value="UniProtKB-SubCell"/>
</dbReference>
<evidence type="ECO:0000313" key="8">
    <source>
        <dbReference type="EMBL" id="SHH99834.1"/>
    </source>
</evidence>
<feature type="transmembrane region" description="Helical" evidence="6">
    <location>
        <begin position="256"/>
        <end position="278"/>
    </location>
</feature>
<feature type="transmembrane region" description="Helical" evidence="6">
    <location>
        <begin position="380"/>
        <end position="400"/>
    </location>
</feature>
<feature type="transmembrane region" description="Helical" evidence="6">
    <location>
        <begin position="134"/>
        <end position="151"/>
    </location>
</feature>
<accession>A0A1M5XJZ1</accession>
<feature type="transmembrane region" description="Helical" evidence="6">
    <location>
        <begin position="102"/>
        <end position="122"/>
    </location>
</feature>
<feature type="transmembrane region" description="Helical" evidence="6">
    <location>
        <begin position="189"/>
        <end position="211"/>
    </location>
</feature>
<dbReference type="AlphaFoldDB" id="A0A1M5XJZ1"/>
<keyword evidence="5 6" id="KW-0472">Membrane</keyword>
<keyword evidence="4 6" id="KW-1133">Transmembrane helix</keyword>
<dbReference type="CDD" id="cd17319">
    <property type="entry name" value="MFS_ExuT_GudP_like"/>
    <property type="match status" value="1"/>
</dbReference>
<dbReference type="FunFam" id="1.20.1250.20:FF:000018">
    <property type="entry name" value="MFS transporter permease"/>
    <property type="match status" value="1"/>
</dbReference>
<evidence type="ECO:0000256" key="3">
    <source>
        <dbReference type="ARBA" id="ARBA00022692"/>
    </source>
</evidence>
<feature type="transmembrane region" description="Helical" evidence="6">
    <location>
        <begin position="64"/>
        <end position="81"/>
    </location>
</feature>